<accession>A0ABP6TS41</accession>
<dbReference type="EMBL" id="BAAAXF010000030">
    <property type="protein sequence ID" value="GAA3497277.1"/>
    <property type="molecule type" value="Genomic_DNA"/>
</dbReference>
<evidence type="ECO:0000313" key="3">
    <source>
        <dbReference type="Proteomes" id="UP001501455"/>
    </source>
</evidence>
<sequence>MPGTPPRRRGATALLLGTAALSGLVAGACAGYLVQADRAPTPLPPLSQPVLPQATGPGPEPLPAAQDRQVRVGGDLRKLLLKKPVGAKAADRLPAPGGWMDIAAYAGDFTEPGDKFSSLVSNEFRRAAVVGWRNGTSFTVNIRLVQFRQEDSLAAIDSVGNHQEWAESAPGVRSWGIPGTGDGMAYVHTRPYAEPGYAPVYRAEAHASRGDVAMEIWAYGDRPISRKAIMDLAERQMERL</sequence>
<keyword evidence="3" id="KW-1185">Reference proteome</keyword>
<organism evidence="2 3">
    <name type="scientific">Streptomyces prasinosporus</name>
    <dbReference type="NCBI Taxonomy" id="68256"/>
    <lineage>
        <taxon>Bacteria</taxon>
        <taxon>Bacillati</taxon>
        <taxon>Actinomycetota</taxon>
        <taxon>Actinomycetes</taxon>
        <taxon>Kitasatosporales</taxon>
        <taxon>Streptomycetaceae</taxon>
        <taxon>Streptomyces</taxon>
        <taxon>Streptomyces albogriseolus group</taxon>
    </lineage>
</organism>
<dbReference type="PROSITE" id="PS51257">
    <property type="entry name" value="PROKAR_LIPOPROTEIN"/>
    <property type="match status" value="1"/>
</dbReference>
<feature type="region of interest" description="Disordered" evidence="1">
    <location>
        <begin position="43"/>
        <end position="63"/>
    </location>
</feature>
<dbReference type="Proteomes" id="UP001501455">
    <property type="component" value="Unassembled WGS sequence"/>
</dbReference>
<protein>
    <recommendedName>
        <fullName evidence="4">Serine/threonine protein kinase</fullName>
    </recommendedName>
</protein>
<name>A0ABP6TS41_9ACTN</name>
<proteinExistence type="predicted"/>
<gene>
    <name evidence="2" type="ORF">GCM10019016_043780</name>
</gene>
<comment type="caution">
    <text evidence="2">The sequence shown here is derived from an EMBL/GenBank/DDBJ whole genome shotgun (WGS) entry which is preliminary data.</text>
</comment>
<dbReference type="RefSeq" id="WP_345577458.1">
    <property type="nucleotide sequence ID" value="NZ_BAAAXF010000030.1"/>
</dbReference>
<evidence type="ECO:0000313" key="2">
    <source>
        <dbReference type="EMBL" id="GAA3497277.1"/>
    </source>
</evidence>
<evidence type="ECO:0008006" key="4">
    <source>
        <dbReference type="Google" id="ProtNLM"/>
    </source>
</evidence>
<reference evidence="3" key="1">
    <citation type="journal article" date="2019" name="Int. J. Syst. Evol. Microbiol.">
        <title>The Global Catalogue of Microorganisms (GCM) 10K type strain sequencing project: providing services to taxonomists for standard genome sequencing and annotation.</title>
        <authorList>
            <consortium name="The Broad Institute Genomics Platform"/>
            <consortium name="The Broad Institute Genome Sequencing Center for Infectious Disease"/>
            <person name="Wu L."/>
            <person name="Ma J."/>
        </authorList>
    </citation>
    <scope>NUCLEOTIDE SEQUENCE [LARGE SCALE GENOMIC DNA]</scope>
    <source>
        <strain evidence="3">JCM 4816</strain>
    </source>
</reference>
<evidence type="ECO:0000256" key="1">
    <source>
        <dbReference type="SAM" id="MobiDB-lite"/>
    </source>
</evidence>